<dbReference type="InterPro" id="IPR013249">
    <property type="entry name" value="RNA_pol_sigma70_r4_t2"/>
</dbReference>
<dbReference type="InterPro" id="IPR036388">
    <property type="entry name" value="WH-like_DNA-bd_sf"/>
</dbReference>
<evidence type="ECO:0000259" key="6">
    <source>
        <dbReference type="Pfam" id="PF04542"/>
    </source>
</evidence>
<comment type="similarity">
    <text evidence="1">Belongs to the sigma-70 factor family. ECF subfamily.</text>
</comment>
<dbReference type="InterPro" id="IPR013324">
    <property type="entry name" value="RNA_pol_sigma_r3/r4-like"/>
</dbReference>
<organism evidence="8 9">
    <name type="scientific">Dactylosporangium cerinum</name>
    <dbReference type="NCBI Taxonomy" id="1434730"/>
    <lineage>
        <taxon>Bacteria</taxon>
        <taxon>Bacillati</taxon>
        <taxon>Actinomycetota</taxon>
        <taxon>Actinomycetes</taxon>
        <taxon>Micromonosporales</taxon>
        <taxon>Micromonosporaceae</taxon>
        <taxon>Dactylosporangium</taxon>
    </lineage>
</organism>
<dbReference type="InterPro" id="IPR007627">
    <property type="entry name" value="RNA_pol_sigma70_r2"/>
</dbReference>
<dbReference type="Gene3D" id="1.10.1740.10">
    <property type="match status" value="1"/>
</dbReference>
<feature type="domain" description="RNA polymerase sigma factor 70 region 4 type 2" evidence="7">
    <location>
        <begin position="112"/>
        <end position="164"/>
    </location>
</feature>
<gene>
    <name evidence="8" type="ORF">ACFPIJ_35875</name>
</gene>
<dbReference type="NCBIfam" id="TIGR02937">
    <property type="entry name" value="sigma70-ECF"/>
    <property type="match status" value="1"/>
</dbReference>
<keyword evidence="5" id="KW-0804">Transcription</keyword>
<keyword evidence="9" id="KW-1185">Reference proteome</keyword>
<keyword evidence="3" id="KW-0731">Sigma factor</keyword>
<dbReference type="InterPro" id="IPR039425">
    <property type="entry name" value="RNA_pol_sigma-70-like"/>
</dbReference>
<protein>
    <submittedName>
        <fullName evidence="8">SigE family RNA polymerase sigma factor</fullName>
    </submittedName>
</protein>
<name>A0ABV9W782_9ACTN</name>
<comment type="caution">
    <text evidence="8">The sequence shown here is derived from an EMBL/GenBank/DDBJ whole genome shotgun (WGS) entry which is preliminary data.</text>
</comment>
<dbReference type="RefSeq" id="WP_380121985.1">
    <property type="nucleotide sequence ID" value="NZ_JBHSIU010000046.1"/>
</dbReference>
<evidence type="ECO:0000259" key="7">
    <source>
        <dbReference type="Pfam" id="PF08281"/>
    </source>
</evidence>
<dbReference type="SUPFAM" id="SSF88659">
    <property type="entry name" value="Sigma3 and sigma4 domains of RNA polymerase sigma factors"/>
    <property type="match status" value="1"/>
</dbReference>
<sequence length="179" mass="19937">MPGSGEHDRRATHGPPAAADFDALYDARYGDVVAMVYALVGDLAEAQDLAQEAFCRAWQRWGDVSRYDDPLAWIRRVAANLATSRWRRGRVARAHWGRERTADVPPLDPDHVALVAALRRLPADQRRAVVLHHLIDLPVADVAREMDAAVGTVKSWLHRGRAALATELAKSTEEVTYRD</sequence>
<accession>A0ABV9W782</accession>
<dbReference type="NCBIfam" id="TIGR02983">
    <property type="entry name" value="SigE-fam_strep"/>
    <property type="match status" value="1"/>
</dbReference>
<dbReference type="CDD" id="cd06171">
    <property type="entry name" value="Sigma70_r4"/>
    <property type="match status" value="1"/>
</dbReference>
<evidence type="ECO:0000256" key="5">
    <source>
        <dbReference type="ARBA" id="ARBA00023163"/>
    </source>
</evidence>
<dbReference type="PANTHER" id="PTHR43133:SF50">
    <property type="entry name" value="ECF RNA POLYMERASE SIGMA FACTOR SIGM"/>
    <property type="match status" value="1"/>
</dbReference>
<dbReference type="Pfam" id="PF04542">
    <property type="entry name" value="Sigma70_r2"/>
    <property type="match status" value="1"/>
</dbReference>
<dbReference type="SUPFAM" id="SSF88946">
    <property type="entry name" value="Sigma2 domain of RNA polymerase sigma factors"/>
    <property type="match status" value="1"/>
</dbReference>
<dbReference type="Proteomes" id="UP001595912">
    <property type="component" value="Unassembled WGS sequence"/>
</dbReference>
<reference evidence="9" key="1">
    <citation type="journal article" date="2019" name="Int. J. Syst. Evol. Microbiol.">
        <title>The Global Catalogue of Microorganisms (GCM) 10K type strain sequencing project: providing services to taxonomists for standard genome sequencing and annotation.</title>
        <authorList>
            <consortium name="The Broad Institute Genomics Platform"/>
            <consortium name="The Broad Institute Genome Sequencing Center for Infectious Disease"/>
            <person name="Wu L."/>
            <person name="Ma J."/>
        </authorList>
    </citation>
    <scope>NUCLEOTIDE SEQUENCE [LARGE SCALE GENOMIC DNA]</scope>
    <source>
        <strain evidence="9">CGMCC 4.7152</strain>
    </source>
</reference>
<evidence type="ECO:0000256" key="3">
    <source>
        <dbReference type="ARBA" id="ARBA00023082"/>
    </source>
</evidence>
<dbReference type="Pfam" id="PF08281">
    <property type="entry name" value="Sigma70_r4_2"/>
    <property type="match status" value="1"/>
</dbReference>
<evidence type="ECO:0000313" key="9">
    <source>
        <dbReference type="Proteomes" id="UP001595912"/>
    </source>
</evidence>
<evidence type="ECO:0000256" key="2">
    <source>
        <dbReference type="ARBA" id="ARBA00023015"/>
    </source>
</evidence>
<proteinExistence type="inferred from homology"/>
<dbReference type="InterPro" id="IPR014284">
    <property type="entry name" value="RNA_pol_sigma-70_dom"/>
</dbReference>
<dbReference type="InterPro" id="IPR014325">
    <property type="entry name" value="RNA_pol_sigma-E_actinobac"/>
</dbReference>
<dbReference type="Gene3D" id="1.10.10.10">
    <property type="entry name" value="Winged helix-like DNA-binding domain superfamily/Winged helix DNA-binding domain"/>
    <property type="match status" value="1"/>
</dbReference>
<evidence type="ECO:0000256" key="4">
    <source>
        <dbReference type="ARBA" id="ARBA00023125"/>
    </source>
</evidence>
<keyword evidence="4" id="KW-0238">DNA-binding</keyword>
<dbReference type="EMBL" id="JBHSIU010000046">
    <property type="protein sequence ID" value="MFC5003197.1"/>
    <property type="molecule type" value="Genomic_DNA"/>
</dbReference>
<evidence type="ECO:0000256" key="1">
    <source>
        <dbReference type="ARBA" id="ARBA00010641"/>
    </source>
</evidence>
<evidence type="ECO:0000313" key="8">
    <source>
        <dbReference type="EMBL" id="MFC5003197.1"/>
    </source>
</evidence>
<dbReference type="InterPro" id="IPR013325">
    <property type="entry name" value="RNA_pol_sigma_r2"/>
</dbReference>
<feature type="domain" description="RNA polymerase sigma-70 region 2" evidence="6">
    <location>
        <begin position="24"/>
        <end position="89"/>
    </location>
</feature>
<keyword evidence="2" id="KW-0805">Transcription regulation</keyword>
<dbReference type="PANTHER" id="PTHR43133">
    <property type="entry name" value="RNA POLYMERASE ECF-TYPE SIGMA FACTO"/>
    <property type="match status" value="1"/>
</dbReference>